<comment type="caution">
    <text evidence="2">The sequence shown here is derived from an EMBL/GenBank/DDBJ whole genome shotgun (WGS) entry which is preliminary data.</text>
</comment>
<keyword evidence="3" id="KW-1185">Reference proteome</keyword>
<name>A0ABR0GVJ8_9PEZI</name>
<proteinExistence type="predicted"/>
<evidence type="ECO:0000313" key="2">
    <source>
        <dbReference type="EMBL" id="KAK4659707.1"/>
    </source>
</evidence>
<organism evidence="2 3">
    <name type="scientific">Podospora pseudocomata</name>
    <dbReference type="NCBI Taxonomy" id="2093779"/>
    <lineage>
        <taxon>Eukaryota</taxon>
        <taxon>Fungi</taxon>
        <taxon>Dikarya</taxon>
        <taxon>Ascomycota</taxon>
        <taxon>Pezizomycotina</taxon>
        <taxon>Sordariomycetes</taxon>
        <taxon>Sordariomycetidae</taxon>
        <taxon>Sordariales</taxon>
        <taxon>Podosporaceae</taxon>
        <taxon>Podospora</taxon>
    </lineage>
</organism>
<protein>
    <submittedName>
        <fullName evidence="2">Uncharacterized protein</fullName>
    </submittedName>
</protein>
<feature type="compositionally biased region" description="Basic residues" evidence="1">
    <location>
        <begin position="35"/>
        <end position="56"/>
    </location>
</feature>
<reference evidence="2 3" key="1">
    <citation type="journal article" date="2023" name="bioRxiv">
        <title>High-quality genome assemblies of four members of thePodospora anserinaspecies complex.</title>
        <authorList>
            <person name="Ament-Velasquez S.L."/>
            <person name="Vogan A.A."/>
            <person name="Wallerman O."/>
            <person name="Hartmann F."/>
            <person name="Gautier V."/>
            <person name="Silar P."/>
            <person name="Giraud T."/>
            <person name="Johannesson H."/>
        </authorList>
    </citation>
    <scope>NUCLEOTIDE SEQUENCE [LARGE SCALE GENOMIC DNA]</scope>
    <source>
        <strain evidence="2 3">CBS 415.72m</strain>
    </source>
</reference>
<accession>A0ABR0GVJ8</accession>
<sequence>MSAAEYYQQDPPQQSYASPHPPPQAYPQYPQPGLHHNKGTIHRRGRCSISNRHPRRRAAVAVVVLRAV</sequence>
<dbReference type="RefSeq" id="XP_062748677.1">
    <property type="nucleotide sequence ID" value="XM_062885692.1"/>
</dbReference>
<dbReference type="EMBL" id="JAFFHA010000001">
    <property type="protein sequence ID" value="KAK4659707.1"/>
    <property type="molecule type" value="Genomic_DNA"/>
</dbReference>
<feature type="region of interest" description="Disordered" evidence="1">
    <location>
        <begin position="1"/>
        <end position="56"/>
    </location>
</feature>
<gene>
    <name evidence="2" type="ORF">QC762_112720</name>
</gene>
<evidence type="ECO:0000313" key="3">
    <source>
        <dbReference type="Proteomes" id="UP001323405"/>
    </source>
</evidence>
<dbReference type="GeneID" id="87905599"/>
<dbReference type="Proteomes" id="UP001323405">
    <property type="component" value="Unassembled WGS sequence"/>
</dbReference>
<evidence type="ECO:0000256" key="1">
    <source>
        <dbReference type="SAM" id="MobiDB-lite"/>
    </source>
</evidence>